<keyword evidence="2" id="KW-0720">Serine protease</keyword>
<dbReference type="OrthoDB" id="1055762at2"/>
<feature type="active site" description="Charge relay system" evidence="2">
    <location>
        <position position="193"/>
    </location>
</feature>
<dbReference type="InterPro" id="IPR036852">
    <property type="entry name" value="Peptidase_S8/S53_dom_sf"/>
</dbReference>
<keyword evidence="2" id="KW-0378">Hydrolase</keyword>
<organism evidence="4 5">
    <name type="scientific">Marinirhabdus gelatinilytica</name>
    <dbReference type="NCBI Taxonomy" id="1703343"/>
    <lineage>
        <taxon>Bacteria</taxon>
        <taxon>Pseudomonadati</taxon>
        <taxon>Bacteroidota</taxon>
        <taxon>Flavobacteriia</taxon>
        <taxon>Flavobacteriales</taxon>
        <taxon>Flavobacteriaceae</taxon>
    </lineage>
</organism>
<dbReference type="Gene3D" id="3.40.50.200">
    <property type="entry name" value="Peptidase S8/S53 domain"/>
    <property type="match status" value="1"/>
</dbReference>
<dbReference type="GO" id="GO:0004252">
    <property type="term" value="F:serine-type endopeptidase activity"/>
    <property type="evidence" value="ECO:0007669"/>
    <property type="project" value="UniProtKB-UniRule"/>
</dbReference>
<dbReference type="GO" id="GO:0006508">
    <property type="term" value="P:proteolysis"/>
    <property type="evidence" value="ECO:0007669"/>
    <property type="project" value="UniProtKB-KW"/>
</dbReference>
<comment type="similarity">
    <text evidence="1 2">Belongs to the peptidase S8 family.</text>
</comment>
<feature type="domain" description="Peptidase S8/S53" evidence="3">
    <location>
        <begin position="159"/>
        <end position="433"/>
    </location>
</feature>
<name>A0A370Q4L6_9FLAO</name>
<comment type="caution">
    <text evidence="4">The sequence shown here is derived from an EMBL/GenBank/DDBJ whole genome shotgun (WGS) entry which is preliminary data.</text>
</comment>
<dbReference type="PANTHER" id="PTHR43399:SF4">
    <property type="entry name" value="CELL WALL-ASSOCIATED PROTEASE"/>
    <property type="match status" value="1"/>
</dbReference>
<dbReference type="InterPro" id="IPR000209">
    <property type="entry name" value="Peptidase_S8/S53_dom"/>
</dbReference>
<evidence type="ECO:0000313" key="5">
    <source>
        <dbReference type="Proteomes" id="UP000255317"/>
    </source>
</evidence>
<evidence type="ECO:0000256" key="1">
    <source>
        <dbReference type="ARBA" id="ARBA00011073"/>
    </source>
</evidence>
<dbReference type="AlphaFoldDB" id="A0A370Q4L6"/>
<dbReference type="CDD" id="cd00306">
    <property type="entry name" value="Peptidases_S8_S53"/>
    <property type="match status" value="1"/>
</dbReference>
<evidence type="ECO:0000313" key="4">
    <source>
        <dbReference type="EMBL" id="RDK83229.1"/>
    </source>
</evidence>
<gene>
    <name evidence="4" type="ORF">C8D94_10817</name>
</gene>
<dbReference type="Pfam" id="PF00082">
    <property type="entry name" value="Peptidase_S8"/>
    <property type="match status" value="1"/>
</dbReference>
<keyword evidence="2" id="KW-0645">Protease</keyword>
<dbReference type="SUPFAM" id="SSF52743">
    <property type="entry name" value="Subtilisin-like"/>
    <property type="match status" value="1"/>
</dbReference>
<dbReference type="PROSITE" id="PS51892">
    <property type="entry name" value="SUBTILASE"/>
    <property type="match status" value="1"/>
</dbReference>
<sequence length="548" mass="62521">MKSIHIFFIICCLGFSATAQQYDKPWFYIRAADTLIEPQFERVGEVLKYSGTNRKMRRFFENHTIYEFKKTYRKATRKNLKKTFFVIAESESFKEELLDGLPRLFVFGETILGEDKKIFEPNDYGLTSTIGENLGEPIILDYLDYLKAPEAWYYTVGERDVIIGISDGRVDTIDPDFKGKTKIIKKSSIADGHGYSSSANAAAQGNNAHGTVGVCYNCSVYGTSYIDLSKLSYLKELSDMGVRIINCSWATTRRYDTAQEIINEMWDNGTIVIASSGNKKWKDTKGKVYHYPASYDHVISVGSVMYRNETWHGNLKVGQTNRYYGENIRHYLGRTMGFRNNDTLTKPIIWPISIPTLNTDVDLLTPTVGLFRYSRYLLEDYKLMYSEYATTSGAAPLVSGTIGLMLSLVPCLPVEEIEPILKMASTNIDYVEENKPYQGRYGAGALSTGNTIKLLYDLYTEDATSTIQNQDFSRWKFTVRSFSERTVIKNQKFRDSSQLKLKAKNKVVIQSGTVLKPNKEGYIRITIAPELKRDCDLRFRDPSLFEEE</sequence>
<evidence type="ECO:0000256" key="2">
    <source>
        <dbReference type="PROSITE-ProRule" id="PRU01240"/>
    </source>
</evidence>
<protein>
    <submittedName>
        <fullName evidence="4">Subtilase family protein</fullName>
    </submittedName>
</protein>
<dbReference type="Proteomes" id="UP000255317">
    <property type="component" value="Unassembled WGS sequence"/>
</dbReference>
<dbReference type="InterPro" id="IPR051048">
    <property type="entry name" value="Peptidase_S8/S53_subtilisin"/>
</dbReference>
<evidence type="ECO:0000259" key="3">
    <source>
        <dbReference type="Pfam" id="PF00082"/>
    </source>
</evidence>
<feature type="active site" description="Charge relay system" evidence="2">
    <location>
        <position position="392"/>
    </location>
</feature>
<dbReference type="EMBL" id="QRAO01000008">
    <property type="protein sequence ID" value="RDK83229.1"/>
    <property type="molecule type" value="Genomic_DNA"/>
</dbReference>
<accession>A0A370Q4L6</accession>
<feature type="active site" description="Charge relay system" evidence="2">
    <location>
        <position position="167"/>
    </location>
</feature>
<proteinExistence type="inferred from homology"/>
<reference evidence="4 5" key="1">
    <citation type="submission" date="2018-07" db="EMBL/GenBank/DDBJ databases">
        <title>Genomic Encyclopedia of Type Strains, Phase IV (KMG-IV): sequencing the most valuable type-strain genomes for metagenomic binning, comparative biology and taxonomic classification.</title>
        <authorList>
            <person name="Goeker M."/>
        </authorList>
    </citation>
    <scope>NUCLEOTIDE SEQUENCE [LARGE SCALE GENOMIC DNA]</scope>
    <source>
        <strain evidence="4 5">DSM 101478</strain>
    </source>
</reference>
<dbReference type="PANTHER" id="PTHR43399">
    <property type="entry name" value="SUBTILISIN-RELATED"/>
    <property type="match status" value="1"/>
</dbReference>
<keyword evidence="5" id="KW-1185">Reference proteome</keyword>
<dbReference type="RefSeq" id="WP_147278570.1">
    <property type="nucleotide sequence ID" value="NZ_QRAO01000008.1"/>
</dbReference>